<dbReference type="GO" id="GO:0016887">
    <property type="term" value="F:ATP hydrolysis activity"/>
    <property type="evidence" value="ECO:0007669"/>
    <property type="project" value="InterPro"/>
</dbReference>
<feature type="compositionally biased region" description="Polar residues" evidence="1">
    <location>
        <begin position="299"/>
        <end position="334"/>
    </location>
</feature>
<dbReference type="CDD" id="cd00009">
    <property type="entry name" value="AAA"/>
    <property type="match status" value="1"/>
</dbReference>
<dbReference type="Pfam" id="PF07726">
    <property type="entry name" value="AAA_3"/>
    <property type="match status" value="1"/>
</dbReference>
<sequence length="334" mass="36935">MILRQLGIFGWKEADENLVLASLLTGDPLLLIGNHGCAKTHVANKVAQALGRSFLVYDASKCMFEDILGFPNVHKLQQGIVEYIPSPVTVWDKELILIDELNRGIPELQSKWLEVIRSRRIMGFPTRVKWVWAAMNPLSYSGTQQLDDALIGRFAFFLYPPDVLQMVEEDRIRVATHINGDDAPSLSEWTGGVSAGTVAASDIEEVAQALRTMLTVAGKHFLSLRAQFGSLPEFLAKFCDLLVRESKGEVALDGRRLGFIHRNLLANRAIELAKTEVFNSPFRTSSHPPGTWCRAASPWDSTMPPSNGMRPSTTWRSVSTSSAATLKKGSNSAR</sequence>
<dbReference type="AlphaFoldDB" id="D9PIH5"/>
<organism evidence="3">
    <name type="scientific">sediment metagenome</name>
    <dbReference type="NCBI Taxonomy" id="749907"/>
    <lineage>
        <taxon>unclassified sequences</taxon>
        <taxon>metagenomes</taxon>
        <taxon>ecological metagenomes</taxon>
    </lineage>
</organism>
<evidence type="ECO:0000313" key="3">
    <source>
        <dbReference type="EMBL" id="EFK96640.1"/>
    </source>
</evidence>
<dbReference type="PANTHER" id="PTHR42759">
    <property type="entry name" value="MOXR FAMILY PROTEIN"/>
    <property type="match status" value="1"/>
</dbReference>
<name>D9PIH5_9ZZZZ</name>
<dbReference type="InterPro" id="IPR050764">
    <property type="entry name" value="CbbQ/NirQ/NorQ/GpvN"/>
</dbReference>
<feature type="region of interest" description="Disordered" evidence="1">
    <location>
        <begin position="296"/>
        <end position="334"/>
    </location>
</feature>
<dbReference type="PANTHER" id="PTHR42759:SF1">
    <property type="entry name" value="MAGNESIUM-CHELATASE SUBUNIT CHLD"/>
    <property type="match status" value="1"/>
</dbReference>
<reference evidence="3" key="2">
    <citation type="journal article" date="2011" name="Microb. Ecol.">
        <title>Taxonomic and Functional Metagenomic Profiling of the Microbial Community in the Anoxic Sediment of a Sub-saline Shallow Lake (Laguna de Carrizo, Central Spain).</title>
        <authorList>
            <person name="Ferrer M."/>
            <person name="Guazzaroni M.E."/>
            <person name="Richter M."/>
            <person name="Garcia-Salamanca A."/>
            <person name="Yarza P."/>
            <person name="Suarez-Suarez A."/>
            <person name="Solano J."/>
            <person name="Alcaide M."/>
            <person name="van Dillewijn P."/>
            <person name="Molina-Henares M.A."/>
            <person name="Lopez-Cortes N."/>
            <person name="Al-Ramahi Y."/>
            <person name="Guerrero C."/>
            <person name="Acosta A."/>
            <person name="de Eugenio L.I."/>
            <person name="Martinez V."/>
            <person name="Marques S."/>
            <person name="Rojo F."/>
            <person name="Santero E."/>
            <person name="Genilloud O."/>
            <person name="Perez-Perez J."/>
            <person name="Rossello-Mora R."/>
            <person name="Ramos J.L."/>
        </authorList>
    </citation>
    <scope>NUCLEOTIDE SEQUENCE</scope>
</reference>
<dbReference type="InterPro" id="IPR011703">
    <property type="entry name" value="ATPase_AAA-3"/>
</dbReference>
<feature type="domain" description="AAA+ ATPase" evidence="2">
    <location>
        <begin position="25"/>
        <end position="162"/>
    </location>
</feature>
<gene>
    <name evidence="3" type="ORF">LDC_1333</name>
</gene>
<dbReference type="Gene3D" id="3.40.50.300">
    <property type="entry name" value="P-loop containing nucleotide triphosphate hydrolases"/>
    <property type="match status" value="1"/>
</dbReference>
<dbReference type="InterPro" id="IPR003593">
    <property type="entry name" value="AAA+_ATPase"/>
</dbReference>
<reference evidence="3" key="1">
    <citation type="submission" date="2010-07" db="EMBL/GenBank/DDBJ databases">
        <authorList>
            <consortium name="CONSOLIDER consortium CSD2007-00005"/>
            <person name="Guazzaroni M.-E."/>
            <person name="Richter M."/>
            <person name="Garcia-Salamanca A."/>
            <person name="Yarza P."/>
            <person name="Ferrer M."/>
        </authorList>
    </citation>
    <scope>NUCLEOTIDE SEQUENCE</scope>
</reference>
<accession>D9PIH5</accession>
<dbReference type="EMBL" id="ADZX01000432">
    <property type="protein sequence ID" value="EFK96640.1"/>
    <property type="molecule type" value="Genomic_DNA"/>
</dbReference>
<dbReference type="GO" id="GO:0005524">
    <property type="term" value="F:ATP binding"/>
    <property type="evidence" value="ECO:0007669"/>
    <property type="project" value="InterPro"/>
</dbReference>
<evidence type="ECO:0000256" key="1">
    <source>
        <dbReference type="SAM" id="MobiDB-lite"/>
    </source>
</evidence>
<dbReference type="InterPro" id="IPR027417">
    <property type="entry name" value="P-loop_NTPase"/>
</dbReference>
<dbReference type="SUPFAM" id="SSF52540">
    <property type="entry name" value="P-loop containing nucleoside triphosphate hydrolases"/>
    <property type="match status" value="1"/>
</dbReference>
<comment type="caution">
    <text evidence="3">The sequence shown here is derived from an EMBL/GenBank/DDBJ whole genome shotgun (WGS) entry which is preliminary data.</text>
</comment>
<dbReference type="SMART" id="SM00382">
    <property type="entry name" value="AAA"/>
    <property type="match status" value="1"/>
</dbReference>
<evidence type="ECO:0000259" key="2">
    <source>
        <dbReference type="SMART" id="SM00382"/>
    </source>
</evidence>
<proteinExistence type="predicted"/>
<protein>
    <submittedName>
        <fullName evidence="3">ATPase associated with various cellular activities, AAA_3</fullName>
    </submittedName>
</protein>